<name>L1K280_GUITC</name>
<evidence type="ECO:0000256" key="1">
    <source>
        <dbReference type="SAM" id="MobiDB-lite"/>
    </source>
</evidence>
<dbReference type="EMBL" id="JH992966">
    <property type="protein sequence ID" value="EKX54692.1"/>
    <property type="molecule type" value="Genomic_DNA"/>
</dbReference>
<feature type="compositionally biased region" description="Polar residues" evidence="1">
    <location>
        <begin position="136"/>
        <end position="155"/>
    </location>
</feature>
<dbReference type="PaxDb" id="55529-EKX54692"/>
<feature type="compositionally biased region" description="Polar residues" evidence="1">
    <location>
        <begin position="222"/>
        <end position="256"/>
    </location>
</feature>
<sequence>MADWNGAHRKWDSDGRSNEQYSLGGADEPAYAPNQLGANSYVRRDQHQYRFRADPGAGVFDHPLHAYATGPFVGIPNMPQNVNMPHNVNMQQDLAYSTRRNSKSSESYGLSYPPSIPQAPVDEEVWVSEAWRSLKTRSQSSRSVTTKDVTQQLSWENIDEPSEREPGTGDTQSESSHVTTAKDPQFAQPSDFSPKQTGAGKSGPKSTEDLSGTSSIEDRHSSVNSELELTSSAPSSCVWNPPNSSKQMDSNLSQAETKILEKVDEQRNSERKGKTGSPSNTAKKRKERDLPDDIHYGRYDDDSEWTLGPGEPKWKSTWSRFGKSNSGETSTHEQDSSEIPSGVVQAAQSEEIANPKV</sequence>
<feature type="compositionally biased region" description="Polar residues" evidence="1">
    <location>
        <begin position="96"/>
        <end position="108"/>
    </location>
</feature>
<dbReference type="KEGG" id="gtt:GUITHDRAFT_149828"/>
<evidence type="ECO:0000313" key="4">
    <source>
        <dbReference type="Proteomes" id="UP000011087"/>
    </source>
</evidence>
<dbReference type="Proteomes" id="UP000011087">
    <property type="component" value="Unassembled WGS sequence"/>
</dbReference>
<reference evidence="4" key="2">
    <citation type="submission" date="2012-11" db="EMBL/GenBank/DDBJ databases">
        <authorList>
            <person name="Kuo A."/>
            <person name="Curtis B.A."/>
            <person name="Tanifuji G."/>
            <person name="Burki F."/>
            <person name="Gruber A."/>
            <person name="Irimia M."/>
            <person name="Maruyama S."/>
            <person name="Arias M.C."/>
            <person name="Ball S.G."/>
            <person name="Gile G.H."/>
            <person name="Hirakawa Y."/>
            <person name="Hopkins J.F."/>
            <person name="Rensing S.A."/>
            <person name="Schmutz J."/>
            <person name="Symeonidi A."/>
            <person name="Elias M."/>
            <person name="Eveleigh R.J."/>
            <person name="Herman E.K."/>
            <person name="Klute M.J."/>
            <person name="Nakayama T."/>
            <person name="Obornik M."/>
            <person name="Reyes-Prieto A."/>
            <person name="Armbrust E.V."/>
            <person name="Aves S.J."/>
            <person name="Beiko R.G."/>
            <person name="Coutinho P."/>
            <person name="Dacks J.B."/>
            <person name="Durnford D.G."/>
            <person name="Fast N.M."/>
            <person name="Green B.R."/>
            <person name="Grisdale C."/>
            <person name="Hempe F."/>
            <person name="Henrissat B."/>
            <person name="Hoppner M.P."/>
            <person name="Ishida K.-I."/>
            <person name="Kim E."/>
            <person name="Koreny L."/>
            <person name="Kroth P.G."/>
            <person name="Liu Y."/>
            <person name="Malik S.-B."/>
            <person name="Maier U.G."/>
            <person name="McRose D."/>
            <person name="Mock T."/>
            <person name="Neilson J.A."/>
            <person name="Onodera N.T."/>
            <person name="Poole A.M."/>
            <person name="Pritham E.J."/>
            <person name="Richards T.A."/>
            <person name="Rocap G."/>
            <person name="Roy S.W."/>
            <person name="Sarai C."/>
            <person name="Schaack S."/>
            <person name="Shirato S."/>
            <person name="Slamovits C.H."/>
            <person name="Spencer D.F."/>
            <person name="Suzuki S."/>
            <person name="Worden A.Z."/>
            <person name="Zauner S."/>
            <person name="Barry K."/>
            <person name="Bell C."/>
            <person name="Bharti A.K."/>
            <person name="Crow J.A."/>
            <person name="Grimwood J."/>
            <person name="Kramer R."/>
            <person name="Lindquist E."/>
            <person name="Lucas S."/>
            <person name="Salamov A."/>
            <person name="McFadden G.I."/>
            <person name="Lane C.E."/>
            <person name="Keeling P.J."/>
            <person name="Gray M.W."/>
            <person name="Grigoriev I.V."/>
            <person name="Archibald J.M."/>
        </authorList>
    </citation>
    <scope>NUCLEOTIDE SEQUENCE</scope>
    <source>
        <strain evidence="4">CCMP2712</strain>
    </source>
</reference>
<feature type="region of interest" description="Disordered" evidence="1">
    <location>
        <begin position="134"/>
        <end position="357"/>
    </location>
</feature>
<reference evidence="3" key="3">
    <citation type="submission" date="2016-03" db="UniProtKB">
        <authorList>
            <consortium name="EnsemblProtists"/>
        </authorList>
    </citation>
    <scope>IDENTIFICATION</scope>
</reference>
<feature type="compositionally biased region" description="Polar residues" evidence="1">
    <location>
        <begin position="169"/>
        <end position="179"/>
    </location>
</feature>
<evidence type="ECO:0000313" key="3">
    <source>
        <dbReference type="EnsemblProtists" id="EKX54692"/>
    </source>
</evidence>
<organism evidence="2">
    <name type="scientific">Guillardia theta (strain CCMP2712)</name>
    <name type="common">Cryptophyte</name>
    <dbReference type="NCBI Taxonomy" id="905079"/>
    <lineage>
        <taxon>Eukaryota</taxon>
        <taxon>Cryptophyceae</taxon>
        <taxon>Pyrenomonadales</taxon>
        <taxon>Geminigeraceae</taxon>
        <taxon>Guillardia</taxon>
    </lineage>
</organism>
<accession>L1K280</accession>
<dbReference type="GeneID" id="17311751"/>
<evidence type="ECO:0000313" key="2">
    <source>
        <dbReference type="EMBL" id="EKX54692.1"/>
    </source>
</evidence>
<feature type="region of interest" description="Disordered" evidence="1">
    <location>
        <begin position="96"/>
        <end position="120"/>
    </location>
</feature>
<feature type="compositionally biased region" description="Basic and acidic residues" evidence="1">
    <location>
        <begin position="287"/>
        <end position="300"/>
    </location>
</feature>
<protein>
    <submittedName>
        <fullName evidence="2 3">Uncharacterized protein</fullName>
    </submittedName>
</protein>
<reference evidence="2 4" key="1">
    <citation type="journal article" date="2012" name="Nature">
        <title>Algal genomes reveal evolutionary mosaicism and the fate of nucleomorphs.</title>
        <authorList>
            <consortium name="DOE Joint Genome Institute"/>
            <person name="Curtis B.A."/>
            <person name="Tanifuji G."/>
            <person name="Burki F."/>
            <person name="Gruber A."/>
            <person name="Irimia M."/>
            <person name="Maruyama S."/>
            <person name="Arias M.C."/>
            <person name="Ball S.G."/>
            <person name="Gile G.H."/>
            <person name="Hirakawa Y."/>
            <person name="Hopkins J.F."/>
            <person name="Kuo A."/>
            <person name="Rensing S.A."/>
            <person name="Schmutz J."/>
            <person name="Symeonidi A."/>
            <person name="Elias M."/>
            <person name="Eveleigh R.J."/>
            <person name="Herman E.K."/>
            <person name="Klute M.J."/>
            <person name="Nakayama T."/>
            <person name="Obornik M."/>
            <person name="Reyes-Prieto A."/>
            <person name="Armbrust E.V."/>
            <person name="Aves S.J."/>
            <person name="Beiko R.G."/>
            <person name="Coutinho P."/>
            <person name="Dacks J.B."/>
            <person name="Durnford D.G."/>
            <person name="Fast N.M."/>
            <person name="Green B.R."/>
            <person name="Grisdale C.J."/>
            <person name="Hempel F."/>
            <person name="Henrissat B."/>
            <person name="Hoppner M.P."/>
            <person name="Ishida K."/>
            <person name="Kim E."/>
            <person name="Koreny L."/>
            <person name="Kroth P.G."/>
            <person name="Liu Y."/>
            <person name="Malik S.B."/>
            <person name="Maier U.G."/>
            <person name="McRose D."/>
            <person name="Mock T."/>
            <person name="Neilson J.A."/>
            <person name="Onodera N.T."/>
            <person name="Poole A.M."/>
            <person name="Pritham E.J."/>
            <person name="Richards T.A."/>
            <person name="Rocap G."/>
            <person name="Roy S.W."/>
            <person name="Sarai C."/>
            <person name="Schaack S."/>
            <person name="Shirato S."/>
            <person name="Slamovits C.H."/>
            <person name="Spencer D.F."/>
            <person name="Suzuki S."/>
            <person name="Worden A.Z."/>
            <person name="Zauner S."/>
            <person name="Barry K."/>
            <person name="Bell C."/>
            <person name="Bharti A.K."/>
            <person name="Crow J.A."/>
            <person name="Grimwood J."/>
            <person name="Kramer R."/>
            <person name="Lindquist E."/>
            <person name="Lucas S."/>
            <person name="Salamov A."/>
            <person name="McFadden G.I."/>
            <person name="Lane C.E."/>
            <person name="Keeling P.J."/>
            <person name="Gray M.W."/>
            <person name="Grigoriev I.V."/>
            <person name="Archibald J.M."/>
        </authorList>
    </citation>
    <scope>NUCLEOTIDE SEQUENCE</scope>
    <source>
        <strain evidence="2 4">CCMP2712</strain>
    </source>
</reference>
<feature type="region of interest" description="Disordered" evidence="1">
    <location>
        <begin position="1"/>
        <end position="39"/>
    </location>
</feature>
<feature type="compositionally biased region" description="Polar residues" evidence="1">
    <location>
        <begin position="187"/>
        <end position="196"/>
    </location>
</feature>
<dbReference type="HOGENOM" id="CLU_777174_0_0_1"/>
<gene>
    <name evidence="2" type="ORF">GUITHDRAFT_149828</name>
</gene>
<feature type="compositionally biased region" description="Polar residues" evidence="1">
    <location>
        <begin position="316"/>
        <end position="329"/>
    </location>
</feature>
<dbReference type="AlphaFoldDB" id="L1K280"/>
<keyword evidence="4" id="KW-1185">Reference proteome</keyword>
<feature type="compositionally biased region" description="Basic and acidic residues" evidence="1">
    <location>
        <begin position="258"/>
        <end position="273"/>
    </location>
</feature>
<dbReference type="EnsemblProtists" id="EKX54692">
    <property type="protein sequence ID" value="EKX54692"/>
    <property type="gene ID" value="GUITHDRAFT_149828"/>
</dbReference>
<proteinExistence type="predicted"/>
<dbReference type="RefSeq" id="XP_005841672.1">
    <property type="nucleotide sequence ID" value="XM_005841615.1"/>
</dbReference>